<proteinExistence type="predicted"/>
<evidence type="ECO:0000313" key="4">
    <source>
        <dbReference type="Proteomes" id="UP001499978"/>
    </source>
</evidence>
<dbReference type="InterPro" id="IPR045582">
    <property type="entry name" value="Trehalase-like_N"/>
</dbReference>
<keyword evidence="4" id="KW-1185">Reference proteome</keyword>
<evidence type="ECO:0000313" key="3">
    <source>
        <dbReference type="EMBL" id="GAA2526585.1"/>
    </source>
</evidence>
<dbReference type="EMBL" id="BAAARY010000012">
    <property type="protein sequence ID" value="GAA2526585.1"/>
    <property type="molecule type" value="Genomic_DNA"/>
</dbReference>
<name>A0ABP6AX32_9ACTN</name>
<evidence type="ECO:0000256" key="1">
    <source>
        <dbReference type="SAM" id="MobiDB-lite"/>
    </source>
</evidence>
<reference evidence="4" key="1">
    <citation type="journal article" date="2019" name="Int. J. Syst. Evol. Microbiol.">
        <title>The Global Catalogue of Microorganisms (GCM) 10K type strain sequencing project: providing services to taxonomists for standard genome sequencing and annotation.</title>
        <authorList>
            <consortium name="The Broad Institute Genomics Platform"/>
            <consortium name="The Broad Institute Genome Sequencing Center for Infectious Disease"/>
            <person name="Wu L."/>
            <person name="Ma J."/>
        </authorList>
    </citation>
    <scope>NUCLEOTIDE SEQUENCE [LARGE SCALE GENOMIC DNA]</scope>
    <source>
        <strain evidence="4">JCM 3367</strain>
    </source>
</reference>
<dbReference type="Pfam" id="PF19291">
    <property type="entry name" value="TREH_N"/>
    <property type="match status" value="1"/>
</dbReference>
<sequence length="174" mass="18245">MGYQPIEDYEVIGDLHTVGLVSTGGSLDYLCLPDFDSPTVFAALLDDEGGGRFRIAPVEPGARLRQLYLPDTNVLLTRFLSATASASSVGASRSTSCWRWPRPARPARRPATGGRTGHTRTPCGSDETGPGAPTQAFTHLGLIGAARRLDAALSARASAGQVSHDAQVGVRADA</sequence>
<accession>A0ABP6AX32</accession>
<comment type="caution">
    <text evidence="3">The sequence shown here is derived from an EMBL/GenBank/DDBJ whole genome shotgun (WGS) entry which is preliminary data.</text>
</comment>
<organism evidence="3 4">
    <name type="scientific">Pilimelia columellifera subsp. columellifera</name>
    <dbReference type="NCBI Taxonomy" id="706583"/>
    <lineage>
        <taxon>Bacteria</taxon>
        <taxon>Bacillati</taxon>
        <taxon>Actinomycetota</taxon>
        <taxon>Actinomycetes</taxon>
        <taxon>Micromonosporales</taxon>
        <taxon>Micromonosporaceae</taxon>
        <taxon>Pilimelia</taxon>
    </lineage>
</organism>
<feature type="region of interest" description="Disordered" evidence="1">
    <location>
        <begin position="97"/>
        <end position="134"/>
    </location>
</feature>
<evidence type="ECO:0000259" key="2">
    <source>
        <dbReference type="Pfam" id="PF19291"/>
    </source>
</evidence>
<feature type="domain" description="Trehalase-like N-terminal" evidence="2">
    <location>
        <begin position="4"/>
        <end position="81"/>
    </location>
</feature>
<protein>
    <recommendedName>
        <fullName evidence="2">Trehalase-like N-terminal domain-containing protein</fullName>
    </recommendedName>
</protein>
<dbReference type="Proteomes" id="UP001499978">
    <property type="component" value="Unassembled WGS sequence"/>
</dbReference>
<dbReference type="RefSeq" id="WP_344172853.1">
    <property type="nucleotide sequence ID" value="NZ_BAAARY010000012.1"/>
</dbReference>
<gene>
    <name evidence="3" type="ORF">GCM10010201_26650</name>
</gene>